<keyword evidence="8 10" id="KW-0472">Membrane</keyword>
<dbReference type="PRINTS" id="PR00344">
    <property type="entry name" value="BCTRLSENSOR"/>
</dbReference>
<keyword evidence="7" id="KW-0902">Two-component regulatory system</keyword>
<protein>
    <recommendedName>
        <fullName evidence="3">histidine kinase</fullName>
        <ecNumber evidence="3">2.7.13.3</ecNumber>
    </recommendedName>
</protein>
<dbReference type="SUPFAM" id="SSF158472">
    <property type="entry name" value="HAMP domain-like"/>
    <property type="match status" value="1"/>
</dbReference>
<comment type="caution">
    <text evidence="13">The sequence shown here is derived from an EMBL/GenBank/DDBJ whole genome shotgun (WGS) entry which is preliminary data.</text>
</comment>
<dbReference type="InterPro" id="IPR003594">
    <property type="entry name" value="HATPase_dom"/>
</dbReference>
<dbReference type="PROSITE" id="PS50885">
    <property type="entry name" value="HAMP"/>
    <property type="match status" value="1"/>
</dbReference>
<dbReference type="AlphaFoldDB" id="A0A9D1VI51"/>
<dbReference type="EMBL" id="DXFH01000022">
    <property type="protein sequence ID" value="HIX35852.1"/>
    <property type="molecule type" value="Genomic_DNA"/>
</dbReference>
<dbReference type="CDD" id="cd06225">
    <property type="entry name" value="HAMP"/>
    <property type="match status" value="1"/>
</dbReference>
<dbReference type="PROSITE" id="PS50109">
    <property type="entry name" value="HIS_KIN"/>
    <property type="match status" value="1"/>
</dbReference>
<evidence type="ECO:0000259" key="11">
    <source>
        <dbReference type="PROSITE" id="PS50109"/>
    </source>
</evidence>
<evidence type="ECO:0000256" key="5">
    <source>
        <dbReference type="ARBA" id="ARBA00022679"/>
    </source>
</evidence>
<dbReference type="Gene3D" id="1.10.287.130">
    <property type="match status" value="1"/>
</dbReference>
<dbReference type="PANTHER" id="PTHR43047:SF72">
    <property type="entry name" value="OSMOSENSING HISTIDINE PROTEIN KINASE SLN1"/>
    <property type="match status" value="1"/>
</dbReference>
<dbReference type="SUPFAM" id="SSF47384">
    <property type="entry name" value="Homodimeric domain of signal transducing histidine kinase"/>
    <property type="match status" value="1"/>
</dbReference>
<keyword evidence="10" id="KW-0812">Transmembrane</keyword>
<dbReference type="SMART" id="SM00387">
    <property type="entry name" value="HATPase_c"/>
    <property type="match status" value="1"/>
</dbReference>
<evidence type="ECO:0000256" key="10">
    <source>
        <dbReference type="SAM" id="Phobius"/>
    </source>
</evidence>
<evidence type="ECO:0000313" key="13">
    <source>
        <dbReference type="EMBL" id="HIX35852.1"/>
    </source>
</evidence>
<evidence type="ECO:0000313" key="14">
    <source>
        <dbReference type="Proteomes" id="UP000824231"/>
    </source>
</evidence>
<dbReference type="FunFam" id="3.30.565.10:FF:000006">
    <property type="entry name" value="Sensor histidine kinase WalK"/>
    <property type="match status" value="1"/>
</dbReference>
<evidence type="ECO:0000259" key="12">
    <source>
        <dbReference type="PROSITE" id="PS50885"/>
    </source>
</evidence>
<dbReference type="InterPro" id="IPR036890">
    <property type="entry name" value="HATPase_C_sf"/>
</dbReference>
<proteinExistence type="predicted"/>
<dbReference type="SUPFAM" id="SSF55874">
    <property type="entry name" value="ATPase domain of HSP90 chaperone/DNA topoisomerase II/histidine kinase"/>
    <property type="match status" value="1"/>
</dbReference>
<feature type="domain" description="Histidine kinase" evidence="11">
    <location>
        <begin position="270"/>
        <end position="486"/>
    </location>
</feature>
<organism evidence="13 14">
    <name type="scientific">Candidatus Limosilactobacillus merdigallinarum</name>
    <dbReference type="NCBI Taxonomy" id="2838652"/>
    <lineage>
        <taxon>Bacteria</taxon>
        <taxon>Bacillati</taxon>
        <taxon>Bacillota</taxon>
        <taxon>Bacilli</taxon>
        <taxon>Lactobacillales</taxon>
        <taxon>Lactobacillaceae</taxon>
        <taxon>Limosilactobacillus</taxon>
    </lineage>
</organism>
<evidence type="ECO:0000256" key="4">
    <source>
        <dbReference type="ARBA" id="ARBA00022553"/>
    </source>
</evidence>
<evidence type="ECO:0000256" key="2">
    <source>
        <dbReference type="ARBA" id="ARBA00004370"/>
    </source>
</evidence>
<dbReference type="Pfam" id="PF00672">
    <property type="entry name" value="HAMP"/>
    <property type="match status" value="1"/>
</dbReference>
<reference evidence="13" key="1">
    <citation type="journal article" date="2021" name="PeerJ">
        <title>Extensive microbial diversity within the chicken gut microbiome revealed by metagenomics and culture.</title>
        <authorList>
            <person name="Gilroy R."/>
            <person name="Ravi A."/>
            <person name="Getino M."/>
            <person name="Pursley I."/>
            <person name="Horton D.L."/>
            <person name="Alikhan N.F."/>
            <person name="Baker D."/>
            <person name="Gharbi K."/>
            <person name="Hall N."/>
            <person name="Watson M."/>
            <person name="Adriaenssens E.M."/>
            <person name="Foster-Nyarko E."/>
            <person name="Jarju S."/>
            <person name="Secka A."/>
            <person name="Antonio M."/>
            <person name="Oren A."/>
            <person name="Chaudhuri R.R."/>
            <person name="La Ragione R."/>
            <person name="Hildebrand F."/>
            <person name="Pallen M.J."/>
        </authorList>
    </citation>
    <scope>NUCLEOTIDE SEQUENCE</scope>
    <source>
        <strain evidence="13">ChiSxjej3B15-572</strain>
    </source>
</reference>
<dbReference type="InterPro" id="IPR004358">
    <property type="entry name" value="Sig_transdc_His_kin-like_C"/>
</dbReference>
<dbReference type="InterPro" id="IPR003661">
    <property type="entry name" value="HisK_dim/P_dom"/>
</dbReference>
<feature type="domain" description="HAMP" evidence="12">
    <location>
        <begin position="202"/>
        <end position="255"/>
    </location>
</feature>
<dbReference type="FunFam" id="1.10.287.130:FF:000001">
    <property type="entry name" value="Two-component sensor histidine kinase"/>
    <property type="match status" value="1"/>
</dbReference>
<dbReference type="InterPro" id="IPR003660">
    <property type="entry name" value="HAMP_dom"/>
</dbReference>
<dbReference type="GO" id="GO:0005886">
    <property type="term" value="C:plasma membrane"/>
    <property type="evidence" value="ECO:0007669"/>
    <property type="project" value="TreeGrafter"/>
</dbReference>
<comment type="subcellular location">
    <subcellularLocation>
        <location evidence="2">Membrane</location>
    </subcellularLocation>
</comment>
<accession>A0A9D1VI51</accession>
<dbReference type="InterPro" id="IPR005467">
    <property type="entry name" value="His_kinase_dom"/>
</dbReference>
<comment type="catalytic activity">
    <reaction evidence="1">
        <text>ATP + protein L-histidine = ADP + protein N-phospho-L-histidine.</text>
        <dbReference type="EC" id="2.7.13.3"/>
    </reaction>
</comment>
<reference evidence="13" key="2">
    <citation type="submission" date="2021-04" db="EMBL/GenBank/DDBJ databases">
        <authorList>
            <person name="Gilroy R."/>
        </authorList>
    </citation>
    <scope>NUCLEOTIDE SEQUENCE</scope>
    <source>
        <strain evidence="13">ChiSxjej3B15-572</strain>
    </source>
</reference>
<feature type="transmembrane region" description="Helical" evidence="10">
    <location>
        <begin position="181"/>
        <end position="201"/>
    </location>
</feature>
<dbReference type="SMART" id="SM00388">
    <property type="entry name" value="HisKA"/>
    <property type="match status" value="1"/>
</dbReference>
<keyword evidence="5" id="KW-0808">Transferase</keyword>
<evidence type="ECO:0000256" key="7">
    <source>
        <dbReference type="ARBA" id="ARBA00023012"/>
    </source>
</evidence>
<evidence type="ECO:0000256" key="9">
    <source>
        <dbReference type="SAM" id="MobiDB-lite"/>
    </source>
</evidence>
<dbReference type="Pfam" id="PF02518">
    <property type="entry name" value="HATPase_c"/>
    <property type="match status" value="1"/>
</dbReference>
<dbReference type="Gene3D" id="3.30.565.10">
    <property type="entry name" value="Histidine kinase-like ATPase, C-terminal domain"/>
    <property type="match status" value="1"/>
</dbReference>
<dbReference type="Gene3D" id="6.10.340.10">
    <property type="match status" value="1"/>
</dbReference>
<keyword evidence="6 13" id="KW-0418">Kinase</keyword>
<evidence type="ECO:0000256" key="3">
    <source>
        <dbReference type="ARBA" id="ARBA00012438"/>
    </source>
</evidence>
<dbReference type="PANTHER" id="PTHR43047">
    <property type="entry name" value="TWO-COMPONENT HISTIDINE PROTEIN KINASE"/>
    <property type="match status" value="1"/>
</dbReference>
<gene>
    <name evidence="13" type="ORF">H9856_05615</name>
</gene>
<dbReference type="CDD" id="cd00082">
    <property type="entry name" value="HisKA"/>
    <property type="match status" value="1"/>
</dbReference>
<sequence>MRLIWKQMLSFMAVMTVLVAIMAISFISVTKRTMYSRTFNELNEYADSLIQDNEIIINRKTNQIVGFEEQAIDSKSRLLSRQNVNFAVYDGSGQRRYDNSQGFAPGISKSDWKKLREGKSLKKQVAYPDPVVLQRKQHSLEAPQLTVLIKPYFFHQKLVAVVSIGTFVSTMKQQYQKIFQNLLLAFLFAIIVSILVSYLLARSMTKRIDQMELATKSIAKGDYDVHLPSKGSKDELDNLSDNFNMMAASLRSSQEDIRREEERRKQFLANAAHEMRTPLTTINGLLEGLIYDAIPQEERRHSLELMQKDTKRLIRLVNDNLSYEKLRTNQIQMNRQTFDAGPFLNNVKDQLTPLAKDKDDQLSIDVPHPLRVFADQDHFVQIMFNIIQNAIQFTDKGHIKISGRRLPNGAEFKVADTGIGMTKSQISKIFERFYKADRSRMSTKYGESGIGMSLVKELVELHHGRIDVQSKPHHGSTFTVFFPDRGHDHDQQENSGGSSQ</sequence>
<evidence type="ECO:0000256" key="6">
    <source>
        <dbReference type="ARBA" id="ARBA00022777"/>
    </source>
</evidence>
<dbReference type="InterPro" id="IPR036097">
    <property type="entry name" value="HisK_dim/P_sf"/>
</dbReference>
<feature type="transmembrane region" description="Helical" evidence="10">
    <location>
        <begin position="12"/>
        <end position="29"/>
    </location>
</feature>
<dbReference type="GO" id="GO:0009927">
    <property type="term" value="F:histidine phosphotransfer kinase activity"/>
    <property type="evidence" value="ECO:0007669"/>
    <property type="project" value="TreeGrafter"/>
</dbReference>
<dbReference type="GO" id="GO:0000155">
    <property type="term" value="F:phosphorelay sensor kinase activity"/>
    <property type="evidence" value="ECO:0007669"/>
    <property type="project" value="InterPro"/>
</dbReference>
<keyword evidence="4" id="KW-0597">Phosphoprotein</keyword>
<name>A0A9D1VI51_9LACO</name>
<dbReference type="EC" id="2.7.13.3" evidence="3"/>
<keyword evidence="10" id="KW-1133">Transmembrane helix</keyword>
<dbReference type="SMART" id="SM00304">
    <property type="entry name" value="HAMP"/>
    <property type="match status" value="1"/>
</dbReference>
<dbReference type="Proteomes" id="UP000824231">
    <property type="component" value="Unassembled WGS sequence"/>
</dbReference>
<feature type="region of interest" description="Disordered" evidence="9">
    <location>
        <begin position="477"/>
        <end position="500"/>
    </location>
</feature>
<dbReference type="Pfam" id="PF00512">
    <property type="entry name" value="HisKA"/>
    <property type="match status" value="1"/>
</dbReference>
<dbReference type="CDD" id="cd00075">
    <property type="entry name" value="HATPase"/>
    <property type="match status" value="1"/>
</dbReference>
<evidence type="ECO:0000256" key="8">
    <source>
        <dbReference type="ARBA" id="ARBA00023136"/>
    </source>
</evidence>
<evidence type="ECO:0000256" key="1">
    <source>
        <dbReference type="ARBA" id="ARBA00000085"/>
    </source>
</evidence>